<evidence type="ECO:0000313" key="2">
    <source>
        <dbReference type="EMBL" id="SDN05243.1"/>
    </source>
</evidence>
<keyword evidence="1" id="KW-0472">Membrane</keyword>
<dbReference type="Pfam" id="PF14007">
    <property type="entry name" value="YtpI"/>
    <property type="match status" value="1"/>
</dbReference>
<keyword evidence="1" id="KW-1133">Transmembrane helix</keyword>
<dbReference type="Proteomes" id="UP000182347">
    <property type="component" value="Unassembled WGS sequence"/>
</dbReference>
<keyword evidence="1" id="KW-0812">Transmembrane</keyword>
<gene>
    <name evidence="2" type="ORF">SAMN05216244_4085</name>
</gene>
<protein>
    <submittedName>
        <fullName evidence="2">YtpI-like protein</fullName>
    </submittedName>
</protein>
<evidence type="ECO:0000313" key="3">
    <source>
        <dbReference type="Proteomes" id="UP000182347"/>
    </source>
</evidence>
<feature type="transmembrane region" description="Helical" evidence="1">
    <location>
        <begin position="6"/>
        <end position="24"/>
    </location>
</feature>
<feature type="transmembrane region" description="Helical" evidence="1">
    <location>
        <begin position="61"/>
        <end position="78"/>
    </location>
</feature>
<organism evidence="2 3">
    <name type="scientific">Sediminibacillus halophilus</name>
    <dbReference type="NCBI Taxonomy" id="482461"/>
    <lineage>
        <taxon>Bacteria</taxon>
        <taxon>Bacillati</taxon>
        <taxon>Bacillota</taxon>
        <taxon>Bacilli</taxon>
        <taxon>Bacillales</taxon>
        <taxon>Bacillaceae</taxon>
        <taxon>Sediminibacillus</taxon>
    </lineage>
</organism>
<reference evidence="3" key="1">
    <citation type="submission" date="2016-10" db="EMBL/GenBank/DDBJ databases">
        <authorList>
            <person name="Varghese N."/>
            <person name="Submissions S."/>
        </authorList>
    </citation>
    <scope>NUCLEOTIDE SEQUENCE [LARGE SCALE GENOMIC DNA]</scope>
    <source>
        <strain evidence="3">CGMCC 1.6199</strain>
    </source>
</reference>
<dbReference type="EMBL" id="FNHF01000008">
    <property type="protein sequence ID" value="SDN05243.1"/>
    <property type="molecule type" value="Genomic_DNA"/>
</dbReference>
<dbReference type="STRING" id="482461.SAMN05216244_4085"/>
<sequence>MIIFPIVIMVSLILYVYYKVAILRSNDTLNQLYMNAKGKICLGLFVVFFGVNQYLYYQTQLALYIGIVFFLMGALQLVDGYKRARHYRKEQKRLSRE</sequence>
<dbReference type="InterPro" id="IPR025618">
    <property type="entry name" value="YtpI"/>
</dbReference>
<name>A0A1G9Y9Y5_9BACI</name>
<dbReference type="OrthoDB" id="2453019at2"/>
<dbReference type="RefSeq" id="WP_074601050.1">
    <property type="nucleotide sequence ID" value="NZ_FNHF01000008.1"/>
</dbReference>
<proteinExistence type="predicted"/>
<accession>A0A1G9Y9Y5</accession>
<keyword evidence="3" id="KW-1185">Reference proteome</keyword>
<feature type="transmembrane region" description="Helical" evidence="1">
    <location>
        <begin position="36"/>
        <end position="55"/>
    </location>
</feature>
<evidence type="ECO:0000256" key="1">
    <source>
        <dbReference type="SAM" id="Phobius"/>
    </source>
</evidence>
<dbReference type="AlphaFoldDB" id="A0A1G9Y9Y5"/>